<sequence length="492" mass="55806">MNRWRSTCLNDHSLNLAQLQDFRLQNKWGLAAISRKKISDTLSEEEPSENGVILKKRTTRNSKRATTRTRKKISDVPDENSELGITTDATNEEVVKKTPRRTRRKATSPATIVEEEKTEKKIRRRRTEKMDENMKGQGSESEISDMEESAFVPNVEDESDGDLELDKDVEMILATRMGGSAGSVAIALASLGGKVALMGKLGDDEFGQAMLYYLNVNNVQTRSVRIDSKRATALSQMKIAKRGHLRMTCVKPCAEDSLSKSEINIDVLKEAKMLYFNTHSLLDRSMQSATLRAIKMSKKLGGVVFYDVNLPLPLWQSSEETKLFIQEVWNHANVIELTKQELEFLCGIEPTEEFDTKNNARSKFVHYGPEVVAPLWHENLKVLFVTNGTSKIHYYTEEHNGAVHGMEDAPITPLHVICQHLEMALLQPHLITDKGYLEQTVKYAINCGVIDQWLLGRMRDFPPKEYMEEVEPDPNGIMSITEKEYRTLEPVS</sequence>
<dbReference type="GO" id="GO:0042644">
    <property type="term" value="C:chloroplast nucleoid"/>
    <property type="evidence" value="ECO:0007669"/>
    <property type="project" value="TreeGrafter"/>
</dbReference>
<dbReference type="InterPro" id="IPR011611">
    <property type="entry name" value="PfkB_dom"/>
</dbReference>
<evidence type="ECO:0000256" key="1">
    <source>
        <dbReference type="ARBA" id="ARBA00010688"/>
    </source>
</evidence>
<gene>
    <name evidence="6" type="ORF">GH714_029649</name>
</gene>
<comment type="similarity">
    <text evidence="1">Belongs to the carbohydrate kinase PfkB family.</text>
</comment>
<dbReference type="GO" id="GO:0009662">
    <property type="term" value="P:etioplast organization"/>
    <property type="evidence" value="ECO:0007669"/>
    <property type="project" value="TreeGrafter"/>
</dbReference>
<dbReference type="Proteomes" id="UP000467840">
    <property type="component" value="Chromosome 7"/>
</dbReference>
<feature type="region of interest" description="Disordered" evidence="4">
    <location>
        <begin position="40"/>
        <end position="146"/>
    </location>
</feature>
<dbReference type="EMBL" id="JAAGAX010000013">
    <property type="protein sequence ID" value="KAF2294952.1"/>
    <property type="molecule type" value="Genomic_DNA"/>
</dbReference>
<evidence type="ECO:0000256" key="2">
    <source>
        <dbReference type="ARBA" id="ARBA00022679"/>
    </source>
</evidence>
<keyword evidence="7" id="KW-1185">Reference proteome</keyword>
<dbReference type="GO" id="GO:0016301">
    <property type="term" value="F:kinase activity"/>
    <property type="evidence" value="ECO:0007669"/>
    <property type="project" value="UniProtKB-KW"/>
</dbReference>
<name>A0A6A6L0R9_HEVBR</name>
<dbReference type="SUPFAM" id="SSF53613">
    <property type="entry name" value="Ribokinase-like"/>
    <property type="match status" value="1"/>
</dbReference>
<evidence type="ECO:0000313" key="6">
    <source>
        <dbReference type="EMBL" id="KAF2294952.1"/>
    </source>
</evidence>
<dbReference type="GO" id="GO:0009658">
    <property type="term" value="P:chloroplast organization"/>
    <property type="evidence" value="ECO:0007669"/>
    <property type="project" value="TreeGrafter"/>
</dbReference>
<keyword evidence="2" id="KW-0808">Transferase</keyword>
<accession>A0A6A6L0R9</accession>
<feature type="domain" description="Carbohydrate kinase PfkB" evidence="5">
    <location>
        <begin position="175"/>
        <end position="355"/>
    </location>
</feature>
<comment type="caution">
    <text evidence="6">The sequence shown here is derived from an EMBL/GenBank/DDBJ whole genome shotgun (WGS) entry which is preliminary data.</text>
</comment>
<evidence type="ECO:0000256" key="4">
    <source>
        <dbReference type="SAM" id="MobiDB-lite"/>
    </source>
</evidence>
<reference evidence="6 7" key="1">
    <citation type="journal article" date="2020" name="Mol. Plant">
        <title>The Chromosome-Based Rubber Tree Genome Provides New Insights into Spurge Genome Evolution and Rubber Biosynthesis.</title>
        <authorList>
            <person name="Liu J."/>
            <person name="Shi C."/>
            <person name="Shi C.C."/>
            <person name="Li W."/>
            <person name="Zhang Q.J."/>
            <person name="Zhang Y."/>
            <person name="Li K."/>
            <person name="Lu H.F."/>
            <person name="Shi C."/>
            <person name="Zhu S.T."/>
            <person name="Xiao Z.Y."/>
            <person name="Nan H."/>
            <person name="Yue Y."/>
            <person name="Zhu X.G."/>
            <person name="Wu Y."/>
            <person name="Hong X.N."/>
            <person name="Fan G.Y."/>
            <person name="Tong Y."/>
            <person name="Zhang D."/>
            <person name="Mao C.L."/>
            <person name="Liu Y.L."/>
            <person name="Hao S.J."/>
            <person name="Liu W.Q."/>
            <person name="Lv M.Q."/>
            <person name="Zhang H.B."/>
            <person name="Liu Y."/>
            <person name="Hu-Tang G.R."/>
            <person name="Wang J.P."/>
            <person name="Wang J.H."/>
            <person name="Sun Y.H."/>
            <person name="Ni S.B."/>
            <person name="Chen W.B."/>
            <person name="Zhang X.C."/>
            <person name="Jiao Y.N."/>
            <person name="Eichler E.E."/>
            <person name="Li G.H."/>
            <person name="Liu X."/>
            <person name="Gao L.Z."/>
        </authorList>
    </citation>
    <scope>NUCLEOTIDE SEQUENCE [LARGE SCALE GENOMIC DNA]</scope>
    <source>
        <strain evidence="7">cv. GT1</strain>
        <tissue evidence="6">Leaf</tissue>
    </source>
</reference>
<dbReference type="Gene3D" id="3.40.1190.20">
    <property type="match status" value="1"/>
</dbReference>
<organism evidence="6 7">
    <name type="scientific">Hevea brasiliensis</name>
    <name type="common">Para rubber tree</name>
    <name type="synonym">Siphonia brasiliensis</name>
    <dbReference type="NCBI Taxonomy" id="3981"/>
    <lineage>
        <taxon>Eukaryota</taxon>
        <taxon>Viridiplantae</taxon>
        <taxon>Streptophyta</taxon>
        <taxon>Embryophyta</taxon>
        <taxon>Tracheophyta</taxon>
        <taxon>Spermatophyta</taxon>
        <taxon>Magnoliopsida</taxon>
        <taxon>eudicotyledons</taxon>
        <taxon>Gunneridae</taxon>
        <taxon>Pentapetalae</taxon>
        <taxon>rosids</taxon>
        <taxon>fabids</taxon>
        <taxon>Malpighiales</taxon>
        <taxon>Euphorbiaceae</taxon>
        <taxon>Crotonoideae</taxon>
        <taxon>Micrandreae</taxon>
        <taxon>Hevea</taxon>
    </lineage>
</organism>
<dbReference type="InterPro" id="IPR029056">
    <property type="entry name" value="Ribokinase-like"/>
</dbReference>
<dbReference type="PANTHER" id="PTHR43085">
    <property type="entry name" value="HEXOKINASE FAMILY MEMBER"/>
    <property type="match status" value="1"/>
</dbReference>
<evidence type="ECO:0000313" key="7">
    <source>
        <dbReference type="Proteomes" id="UP000467840"/>
    </source>
</evidence>
<evidence type="ECO:0000259" key="5">
    <source>
        <dbReference type="Pfam" id="PF00294"/>
    </source>
</evidence>
<protein>
    <recommendedName>
        <fullName evidence="5">Carbohydrate kinase PfkB domain-containing protein</fullName>
    </recommendedName>
</protein>
<dbReference type="AlphaFoldDB" id="A0A6A6L0R9"/>
<dbReference type="CDD" id="cd01167">
    <property type="entry name" value="bac_FRK"/>
    <property type="match status" value="1"/>
</dbReference>
<feature type="compositionally biased region" description="Basic residues" evidence="4">
    <location>
        <begin position="54"/>
        <end position="71"/>
    </location>
</feature>
<dbReference type="Pfam" id="PF00294">
    <property type="entry name" value="PfkB"/>
    <property type="match status" value="1"/>
</dbReference>
<dbReference type="InterPro" id="IPR050306">
    <property type="entry name" value="PfkB_Carbo_kinase"/>
</dbReference>
<keyword evidence="3" id="KW-0418">Kinase</keyword>
<dbReference type="GO" id="GO:0042793">
    <property type="term" value="P:plastid transcription"/>
    <property type="evidence" value="ECO:0007669"/>
    <property type="project" value="TreeGrafter"/>
</dbReference>
<evidence type="ECO:0000256" key="3">
    <source>
        <dbReference type="ARBA" id="ARBA00022777"/>
    </source>
</evidence>
<feature type="compositionally biased region" description="Basic residues" evidence="4">
    <location>
        <begin position="97"/>
        <end position="106"/>
    </location>
</feature>
<dbReference type="PANTHER" id="PTHR43085:SF2">
    <property type="entry name" value="FRUCTOKINASE-LIKE 2, CHLOROPLASTIC"/>
    <property type="match status" value="1"/>
</dbReference>
<proteinExistence type="inferred from homology"/>